<proteinExistence type="predicted"/>
<name>A0A4U0YU70_9RHOB</name>
<dbReference type="AlphaFoldDB" id="A0A4U0YU70"/>
<dbReference type="EMBL" id="SWAU01000113">
    <property type="protein sequence ID" value="TKA96222.1"/>
    <property type="molecule type" value="Genomic_DNA"/>
</dbReference>
<accession>A0A4U0YU70</accession>
<dbReference type="RefSeq" id="WP_136792897.1">
    <property type="nucleotide sequence ID" value="NZ_SWAU01000113.1"/>
</dbReference>
<feature type="domain" description="Bacteriophage tail tape measure N-terminal" evidence="2">
    <location>
        <begin position="244"/>
        <end position="347"/>
    </location>
</feature>
<evidence type="ECO:0000259" key="2">
    <source>
        <dbReference type="Pfam" id="PF06791"/>
    </source>
</evidence>
<evidence type="ECO:0000313" key="3">
    <source>
        <dbReference type="EMBL" id="TKA96222.1"/>
    </source>
</evidence>
<dbReference type="InterPro" id="IPR009628">
    <property type="entry name" value="Phage_tape_measure_N"/>
</dbReference>
<dbReference type="Proteomes" id="UP000306340">
    <property type="component" value="Unassembled WGS sequence"/>
</dbReference>
<evidence type="ECO:0000313" key="4">
    <source>
        <dbReference type="Proteomes" id="UP000306340"/>
    </source>
</evidence>
<evidence type="ECO:0000256" key="1">
    <source>
        <dbReference type="SAM" id="MobiDB-lite"/>
    </source>
</evidence>
<organism evidence="3 4">
    <name type="scientific">Cereibacter changlensis</name>
    <dbReference type="NCBI Taxonomy" id="402884"/>
    <lineage>
        <taxon>Bacteria</taxon>
        <taxon>Pseudomonadati</taxon>
        <taxon>Pseudomonadota</taxon>
        <taxon>Alphaproteobacteria</taxon>
        <taxon>Rhodobacterales</taxon>
        <taxon>Paracoccaceae</taxon>
        <taxon>Cereibacter</taxon>
    </lineage>
</organism>
<sequence>MSETHSLNLKIDASAAKAGAAQFAAAVLAIKKAVSDLDRESDGTFTKLKDKAANLRLTPVVDRTGIATLTEYERAQAKLTAGTARQASDAAKLTRLQLSVAQALRTSSREATYLGTRLDAVGATAGIQKLNTELTRLKSGLAGAGTGLDVRVERSGFADTVGGLRQQAEEQEKLERATRNSAVEADRLRATYVPLYAESQRYAVALGEITRAEQLGILTAQQAGAARESAAAAMASTTTASQGFTKAAHGNAAAISNVSAQFQDVAVMMAAGQNPFQLAMQQGTQLSAVLNQMGGRTAILRTLASGFMMMVNPVSLVTIGVIAAGAAIVNWMSSGSEATMSFGEALNDADSKISALSRSTDTLASAKLGQLADGYGRVNEELRIHLERLAQIAKFEAVAATRTTISALESSMTGGWLTTPVDDIRIALDTTNDGARQFLGLLSQIKQARTFEEQVAAIKTAREYLESTGVTLDTATGAAQEMLMGLIKAEDSALRLRNAAAESGSAISGAVGQTAAWASAMSGVGAEINAILSSLSAIGGSVIGNAAKRAESTALAAGATVREAEVARMRYQHETEMRAKEMGAGDGISGLINRQLIAAERFQFDEGIRLDDQLNVQREGARERDTSTTRGGGGGGSKKETPAEELRKKLMDSLASTKAQTDSLQYLQSGLFGTADAATLYAEAMAQGGGRVTEANMAVLGQIDVLGLQAAALEKAASDPLKEFLATVPGWVDGMRSIEMALAEGVQGSLESLFSGEGMNAKGLTDKLRNQISSVLASQTMKFGMDALGIKGSMVGGGSKEAAAIQSAGMAASASIQTGIVTGGMQAAQMMQAALSGAALGSLPAAGGAAGAGAGGGILGGLLSLASGFFAEGGYTDRTPMSTGLVSPAAFRHAPQFAQGTPNTSGIPAVLHPNEAVIPLSKGRKVPVELGGADQGGGGLVVSVSMQNTINVTANSDDGGEAVSASILKTLDSTFEARILETVSRQMEYGGLLRPRGY</sequence>
<comment type="caution">
    <text evidence="3">The sequence shown here is derived from an EMBL/GenBank/DDBJ whole genome shotgun (WGS) entry which is preliminary data.</text>
</comment>
<protein>
    <recommendedName>
        <fullName evidence="2">Bacteriophage tail tape measure N-terminal domain-containing protein</fullName>
    </recommendedName>
</protein>
<dbReference type="Pfam" id="PF06791">
    <property type="entry name" value="TMP_2"/>
    <property type="match status" value="1"/>
</dbReference>
<gene>
    <name evidence="3" type="ORF">FAZ78_12640</name>
</gene>
<reference evidence="3 4" key="1">
    <citation type="submission" date="2019-04" db="EMBL/GenBank/DDBJ databases">
        <title>Crypto-aerobic microbial life in anoxic (sulfidic) marine sediments.</title>
        <authorList>
            <person name="Bhattacharya S."/>
            <person name="Roy C."/>
            <person name="Mondal N."/>
            <person name="Sarkar J."/>
            <person name="Mandal S."/>
            <person name="Rameez M.J."/>
            <person name="Ghosh W."/>
        </authorList>
    </citation>
    <scope>NUCLEOTIDE SEQUENCE [LARGE SCALE GENOMIC DNA]</scope>
    <source>
        <strain evidence="3 4">SBBC</strain>
    </source>
</reference>
<feature type="region of interest" description="Disordered" evidence="1">
    <location>
        <begin position="615"/>
        <end position="644"/>
    </location>
</feature>